<feature type="domain" description="Primosomal DnaI N-terminal" evidence="2">
    <location>
        <begin position="1"/>
        <end position="92"/>
    </location>
</feature>
<evidence type="ECO:0000259" key="1">
    <source>
        <dbReference type="Pfam" id="PF01695"/>
    </source>
</evidence>
<proteinExistence type="predicted"/>
<sequence>MNSIDKYVSQWKKRLKTDPERQLRTLLSHPSLQVFVQRHPDIPMEVYRRSLSRLHQYVQEQEHCSRCPGLNRCPNLVQGHRSELSVYAGYLDFRMTHCEKWEAHQEQQRRSRLIRSHHIPQDVLSATFELIEQDEHRADVIEAAIDFCSQFSSHGKPRRGLYLYGPLGVGKSRIAGAIAQELVNYNVDSLMVYVPEFVRELREAINEGSVADKLDALKKVTVLVLDDIGAETLTPWIRDEVLGAILQYRVAEGLPVIYTSNLSLDELEDHLAHSNKGGVERMKAKRIMERIRHYVDVYFVDGPNRRETQRSSDCP</sequence>
<feature type="domain" description="IstB-like ATP-binding" evidence="1">
    <location>
        <begin position="102"/>
        <end position="311"/>
    </location>
</feature>
<evidence type="ECO:0000313" key="3">
    <source>
        <dbReference type="EMBL" id="MBN2909030.1"/>
    </source>
</evidence>
<dbReference type="PANTHER" id="PTHR30050:SF8">
    <property type="entry name" value="PRIMOSOMAL PROTEIN DNAI"/>
    <property type="match status" value="1"/>
</dbReference>
<keyword evidence="4" id="KW-1185">Reference proteome</keyword>
<name>A0ABS2WI70_9BACL</name>
<dbReference type="InterPro" id="IPR002611">
    <property type="entry name" value="IstB_ATP-bd"/>
</dbReference>
<dbReference type="RefSeq" id="WP_205493683.1">
    <property type="nucleotide sequence ID" value="NZ_JAFHAP010000006.1"/>
</dbReference>
<evidence type="ECO:0000259" key="2">
    <source>
        <dbReference type="Pfam" id="PF07319"/>
    </source>
</evidence>
<dbReference type="InterPro" id="IPR009928">
    <property type="entry name" value="DnaI_N"/>
</dbReference>
<dbReference type="Gene3D" id="3.40.50.300">
    <property type="entry name" value="P-loop containing nucleotide triphosphate hydrolases"/>
    <property type="match status" value="1"/>
</dbReference>
<dbReference type="EMBL" id="JAFHAP010000006">
    <property type="protein sequence ID" value="MBN2909030.1"/>
    <property type="molecule type" value="Genomic_DNA"/>
</dbReference>
<dbReference type="NCBIfam" id="NF006505">
    <property type="entry name" value="PRK08939.1"/>
    <property type="match status" value="1"/>
</dbReference>
<dbReference type="Pfam" id="PF07319">
    <property type="entry name" value="DnaI_N"/>
    <property type="match status" value="1"/>
</dbReference>
<dbReference type="Proteomes" id="UP001177120">
    <property type="component" value="Unassembled WGS sequence"/>
</dbReference>
<dbReference type="PANTHER" id="PTHR30050">
    <property type="entry name" value="CHROMOSOMAL REPLICATION INITIATOR PROTEIN DNAA"/>
    <property type="match status" value="1"/>
</dbReference>
<comment type="caution">
    <text evidence="3">The sequence shown here is derived from an EMBL/GenBank/DDBJ whole genome shotgun (WGS) entry which is preliminary data.</text>
</comment>
<dbReference type="InterPro" id="IPR027417">
    <property type="entry name" value="P-loop_NTPase"/>
</dbReference>
<dbReference type="CDD" id="cd00009">
    <property type="entry name" value="AAA"/>
    <property type="match status" value="1"/>
</dbReference>
<gene>
    <name evidence="3" type="primary">dnaI</name>
    <name evidence="3" type="ORF">JQC72_05770</name>
</gene>
<evidence type="ECO:0000313" key="4">
    <source>
        <dbReference type="Proteomes" id="UP001177120"/>
    </source>
</evidence>
<dbReference type="Pfam" id="PF01695">
    <property type="entry name" value="IstB_IS21"/>
    <property type="match status" value="1"/>
</dbReference>
<reference evidence="3" key="1">
    <citation type="journal article" date="2024" name="Int. J. Syst. Evol. Microbiol.">
        <title>Polycladomyces zharkentensis sp. nov., a novel thermophilic cellulose- and starch-degrading member of the Bacillota from a geothermal aquifer in Kazakhstan.</title>
        <authorList>
            <person name="Mashzhan A."/>
            <person name="Kistaubayeva A."/>
            <person name="Javier-Lopez R."/>
            <person name="Bissenova U."/>
            <person name="Bissenbay A."/>
            <person name="Birkeland N.K."/>
        </authorList>
    </citation>
    <scope>NUCLEOTIDE SEQUENCE</scope>
    <source>
        <strain evidence="3">ZKZ2T</strain>
    </source>
</reference>
<accession>A0ABS2WI70</accession>
<dbReference type="SUPFAM" id="SSF52540">
    <property type="entry name" value="P-loop containing nucleoside triphosphate hydrolases"/>
    <property type="match status" value="1"/>
</dbReference>
<organism evidence="3 4">
    <name type="scientific">Polycladomyces zharkentensis</name>
    <dbReference type="NCBI Taxonomy" id="2807616"/>
    <lineage>
        <taxon>Bacteria</taxon>
        <taxon>Bacillati</taxon>
        <taxon>Bacillota</taxon>
        <taxon>Bacilli</taxon>
        <taxon>Bacillales</taxon>
        <taxon>Thermoactinomycetaceae</taxon>
        <taxon>Polycladomyces</taxon>
    </lineage>
</organism>
<protein>
    <submittedName>
        <fullName evidence="3">Primosomal protein DnaI</fullName>
    </submittedName>
</protein>